<dbReference type="GO" id="GO:0032040">
    <property type="term" value="C:small-subunit processome"/>
    <property type="evidence" value="ECO:0007669"/>
    <property type="project" value="UniProtKB-UniRule"/>
</dbReference>
<name>A0A6P7SPA6_9MOLL</name>
<comment type="subunit">
    <text evidence="5">Component of the ribosomal small subunit (SSU) processome.</text>
</comment>
<sequence>MSSFKNARKSGQKMHKERSQPSAREKLGFLEKKKDYKRRATEDQRRKAVIKSLKVKALNRNPDEFYFNMVRNKKVDGVHQPRESAEKVHTEDQVKLMLSRDLKYIRMKRMTESNKIKRLTAELHLLDTADEIKNNHTIFVDTEADVEKFDAAEHFHTHPLLVNRRHNRIKTDQLQQMDIGTSLDEQTSETLALEQQKQYNLLKKRLKREKDLQIIEQKMQQHKNLLNKTEKRTRVAKETEKRAAQYRWKFQRKR</sequence>
<dbReference type="RefSeq" id="XP_029640237.1">
    <property type="nucleotide sequence ID" value="XM_029784377.2"/>
</dbReference>
<organism evidence="8 9">
    <name type="scientific">Octopus sinensis</name>
    <name type="common">East Asian common octopus</name>
    <dbReference type="NCBI Taxonomy" id="2607531"/>
    <lineage>
        <taxon>Eukaryota</taxon>
        <taxon>Metazoa</taxon>
        <taxon>Spiralia</taxon>
        <taxon>Lophotrochozoa</taxon>
        <taxon>Mollusca</taxon>
        <taxon>Cephalopoda</taxon>
        <taxon>Coleoidea</taxon>
        <taxon>Octopodiformes</taxon>
        <taxon>Octopoda</taxon>
        <taxon>Incirrata</taxon>
        <taxon>Octopodidae</taxon>
        <taxon>Octopus</taxon>
    </lineage>
</organism>
<feature type="region of interest" description="Disordered" evidence="7">
    <location>
        <begin position="1"/>
        <end position="45"/>
    </location>
</feature>
<evidence type="ECO:0000256" key="3">
    <source>
        <dbReference type="ARBA" id="ARBA00022552"/>
    </source>
</evidence>
<comment type="similarity">
    <text evidence="2 5">Belongs to the UTP11 family.</text>
</comment>
<comment type="function">
    <text evidence="5">Involved in nucleolar processing of pre-18S ribosomal RNA.</text>
</comment>
<dbReference type="InterPro" id="IPR007144">
    <property type="entry name" value="SSU_processome_Utp11"/>
</dbReference>
<evidence type="ECO:0000313" key="8">
    <source>
        <dbReference type="Proteomes" id="UP000515154"/>
    </source>
</evidence>
<dbReference type="AlphaFoldDB" id="A0A6P7SPA6"/>
<dbReference type="GO" id="GO:0006364">
    <property type="term" value="P:rRNA processing"/>
    <property type="evidence" value="ECO:0007669"/>
    <property type="project" value="UniProtKB-UniRule"/>
</dbReference>
<accession>A0A6P7SPA6</accession>
<keyword evidence="4 5" id="KW-0539">Nucleus</keyword>
<dbReference type="KEGG" id="osn:115215189"/>
<evidence type="ECO:0000256" key="4">
    <source>
        <dbReference type="ARBA" id="ARBA00023242"/>
    </source>
</evidence>
<evidence type="ECO:0000256" key="7">
    <source>
        <dbReference type="SAM" id="MobiDB-lite"/>
    </source>
</evidence>
<feature type="compositionally biased region" description="Basic and acidic residues" evidence="7">
    <location>
        <begin position="17"/>
        <end position="45"/>
    </location>
</feature>
<dbReference type="Proteomes" id="UP000515154">
    <property type="component" value="Linkage group LG8"/>
</dbReference>
<keyword evidence="3 5" id="KW-0698">rRNA processing</keyword>
<keyword evidence="6" id="KW-0175">Coiled coil</keyword>
<dbReference type="PANTHER" id="PTHR12838:SF0">
    <property type="entry name" value="U3 SMALL NUCLEOLAR RNA-ASSOCIATED PROTEIN 11-RELATED"/>
    <property type="match status" value="1"/>
</dbReference>
<gene>
    <name evidence="9" type="primary">LOC115215189</name>
</gene>
<comment type="subcellular location">
    <subcellularLocation>
        <location evidence="1 5">Nucleus</location>
        <location evidence="1 5">Nucleolus</location>
    </subcellularLocation>
</comment>
<evidence type="ECO:0000256" key="6">
    <source>
        <dbReference type="SAM" id="Coils"/>
    </source>
</evidence>
<proteinExistence type="inferred from homology"/>
<dbReference type="PIRSF" id="PIRSF015952">
    <property type="entry name" value="U3snoRNP11"/>
    <property type="match status" value="1"/>
</dbReference>
<evidence type="ECO:0000256" key="5">
    <source>
        <dbReference type="PIRNR" id="PIRNR015952"/>
    </source>
</evidence>
<keyword evidence="8" id="KW-1185">Reference proteome</keyword>
<dbReference type="PANTHER" id="PTHR12838">
    <property type="entry name" value="U3 SMALL NUCLEOLAR RNA-ASSOCIATED PROTEIN 11"/>
    <property type="match status" value="1"/>
</dbReference>
<feature type="compositionally biased region" description="Basic residues" evidence="7">
    <location>
        <begin position="1"/>
        <end position="16"/>
    </location>
</feature>
<protein>
    <recommendedName>
        <fullName evidence="5">U3 small nucleolar RNA-associated protein 11</fullName>
        <shortName evidence="5">U3 snoRNA-associated protein 11</shortName>
    </recommendedName>
</protein>
<dbReference type="Pfam" id="PF03998">
    <property type="entry name" value="Utp11"/>
    <property type="match status" value="1"/>
</dbReference>
<reference evidence="9" key="1">
    <citation type="submission" date="2025-08" db="UniProtKB">
        <authorList>
            <consortium name="RefSeq"/>
        </authorList>
    </citation>
    <scope>IDENTIFICATION</scope>
</reference>
<evidence type="ECO:0000256" key="1">
    <source>
        <dbReference type="ARBA" id="ARBA00004604"/>
    </source>
</evidence>
<evidence type="ECO:0000313" key="9">
    <source>
        <dbReference type="RefSeq" id="XP_029640237.1"/>
    </source>
</evidence>
<feature type="coiled-coil region" evidence="6">
    <location>
        <begin position="192"/>
        <end position="232"/>
    </location>
</feature>
<evidence type="ECO:0000256" key="2">
    <source>
        <dbReference type="ARBA" id="ARBA00008105"/>
    </source>
</evidence>